<dbReference type="InterPro" id="IPR017850">
    <property type="entry name" value="Alkaline_phosphatase_core_sf"/>
</dbReference>
<keyword evidence="2" id="KW-1185">Reference proteome</keyword>
<accession>A0ABT6P3I8</accession>
<dbReference type="EMBL" id="JARZHI010000053">
    <property type="protein sequence ID" value="MDI1435176.1"/>
    <property type="molecule type" value="Genomic_DNA"/>
</dbReference>
<sequence length="538" mass="58864">MGTFSFFAVVDQLRVQDALACWDSFSVIPDSIKFVGGTVQCGYLPAVTPVGHSTLATGKFPADHGIHGRAWIHDRTTGAQHTVESVTATFEQIAGSVGALEKETIERITKTCPRFVSHILFDSNLCKKLPLGTFSIVASAKDFVSIILGGCNADVLIYPRLITRPLPQKYTQSALKVYCNPRKHLDQQKPLGKFNGWITGGVSNVIRSALEQMFESMRINGAPLTDLDRLKASIVDGGWNQSEGCHTFSFDFSGEFLKEAANNSVVDKMYTDISLAIAEEAARVFKDVAIIQSLYAADIVAHRYGVGKTSHYRNAVKSALDTVVGAIIRLNSVPGIYNDVMFCITTDHGGRDVHNVVDLHESGARGVYLGRFPLSIADANAHLYQEDFVAVYSSTQPETGGEAGIGLIDQGHAMSLWDIPAEVLDRSFPPSQRPDLLVVPQNGRIIRRANSPLYKLVAGGHGAAVDFRPSIGLKVAGDPAETRLGRLPTPKEGWHLSFDEQLVPVVLGTTRHRQEVSNIVRRLLWQSDVVWGFCQLFY</sequence>
<name>A0ABT6P3I8_9BACT</name>
<proteinExistence type="predicted"/>
<evidence type="ECO:0000313" key="2">
    <source>
        <dbReference type="Proteomes" id="UP001160301"/>
    </source>
</evidence>
<reference evidence="1 2" key="1">
    <citation type="submission" date="2023-04" db="EMBL/GenBank/DDBJ databases">
        <title>The genome sequence of Polyangium sorediatum DSM14670.</title>
        <authorList>
            <person name="Zhang X."/>
        </authorList>
    </citation>
    <scope>NUCLEOTIDE SEQUENCE [LARGE SCALE GENOMIC DNA]</scope>
    <source>
        <strain evidence="1 2">DSM 14670</strain>
    </source>
</reference>
<dbReference type="Proteomes" id="UP001160301">
    <property type="component" value="Unassembled WGS sequence"/>
</dbReference>
<evidence type="ECO:0000313" key="1">
    <source>
        <dbReference type="EMBL" id="MDI1435176.1"/>
    </source>
</evidence>
<protein>
    <submittedName>
        <fullName evidence="1">Alkaline phosphatase family protein</fullName>
    </submittedName>
</protein>
<dbReference type="Gene3D" id="3.40.720.10">
    <property type="entry name" value="Alkaline Phosphatase, subunit A"/>
    <property type="match status" value="2"/>
</dbReference>
<dbReference type="RefSeq" id="WP_284721415.1">
    <property type="nucleotide sequence ID" value="NZ_JARZHI010000053.1"/>
</dbReference>
<comment type="caution">
    <text evidence="1">The sequence shown here is derived from an EMBL/GenBank/DDBJ whole genome shotgun (WGS) entry which is preliminary data.</text>
</comment>
<gene>
    <name evidence="1" type="ORF">QHF89_37080</name>
</gene>
<dbReference type="SUPFAM" id="SSF53649">
    <property type="entry name" value="Alkaline phosphatase-like"/>
    <property type="match status" value="1"/>
</dbReference>
<organism evidence="1 2">
    <name type="scientific">Polyangium sorediatum</name>
    <dbReference type="NCBI Taxonomy" id="889274"/>
    <lineage>
        <taxon>Bacteria</taxon>
        <taxon>Pseudomonadati</taxon>
        <taxon>Myxococcota</taxon>
        <taxon>Polyangia</taxon>
        <taxon>Polyangiales</taxon>
        <taxon>Polyangiaceae</taxon>
        <taxon>Polyangium</taxon>
    </lineage>
</organism>
<dbReference type="InterPro" id="IPR002591">
    <property type="entry name" value="Phosphodiest/P_Trfase"/>
</dbReference>
<dbReference type="Pfam" id="PF01663">
    <property type="entry name" value="Phosphodiest"/>
    <property type="match status" value="1"/>
</dbReference>